<evidence type="ECO:0000313" key="2">
    <source>
        <dbReference type="EMBL" id="GBP59768.1"/>
    </source>
</evidence>
<proteinExistence type="predicted"/>
<feature type="region of interest" description="Disordered" evidence="1">
    <location>
        <begin position="34"/>
        <end position="78"/>
    </location>
</feature>
<organism evidence="2 3">
    <name type="scientific">Eumeta variegata</name>
    <name type="common">Bagworm moth</name>
    <name type="synonym">Eumeta japonica</name>
    <dbReference type="NCBI Taxonomy" id="151549"/>
    <lineage>
        <taxon>Eukaryota</taxon>
        <taxon>Metazoa</taxon>
        <taxon>Ecdysozoa</taxon>
        <taxon>Arthropoda</taxon>
        <taxon>Hexapoda</taxon>
        <taxon>Insecta</taxon>
        <taxon>Pterygota</taxon>
        <taxon>Neoptera</taxon>
        <taxon>Endopterygota</taxon>
        <taxon>Lepidoptera</taxon>
        <taxon>Glossata</taxon>
        <taxon>Ditrysia</taxon>
        <taxon>Tineoidea</taxon>
        <taxon>Psychidae</taxon>
        <taxon>Oiketicinae</taxon>
        <taxon>Eumeta</taxon>
    </lineage>
</organism>
<gene>
    <name evidence="2" type="ORF">EVAR_44330_1</name>
</gene>
<name>A0A4C1X7K3_EUMVA</name>
<protein>
    <submittedName>
        <fullName evidence="2">Uncharacterized protein</fullName>
    </submittedName>
</protein>
<comment type="caution">
    <text evidence="2">The sequence shown here is derived from an EMBL/GenBank/DDBJ whole genome shotgun (WGS) entry which is preliminary data.</text>
</comment>
<feature type="compositionally biased region" description="Basic and acidic residues" evidence="1">
    <location>
        <begin position="40"/>
        <end position="78"/>
    </location>
</feature>
<evidence type="ECO:0000256" key="1">
    <source>
        <dbReference type="SAM" id="MobiDB-lite"/>
    </source>
</evidence>
<dbReference type="Proteomes" id="UP000299102">
    <property type="component" value="Unassembled WGS sequence"/>
</dbReference>
<sequence length="78" mass="9404">MSMRATRMWVSPSSMHIFNPRAVTGALPAYWNGYRTKGQSLREEEEKRSRRKREESERSMKSLGEKTNQKRERERERE</sequence>
<reference evidence="2 3" key="1">
    <citation type="journal article" date="2019" name="Commun. Biol.">
        <title>The bagworm genome reveals a unique fibroin gene that provides high tensile strength.</title>
        <authorList>
            <person name="Kono N."/>
            <person name="Nakamura H."/>
            <person name="Ohtoshi R."/>
            <person name="Tomita M."/>
            <person name="Numata K."/>
            <person name="Arakawa K."/>
        </authorList>
    </citation>
    <scope>NUCLEOTIDE SEQUENCE [LARGE SCALE GENOMIC DNA]</scope>
</reference>
<accession>A0A4C1X7K3</accession>
<evidence type="ECO:0000313" key="3">
    <source>
        <dbReference type="Proteomes" id="UP000299102"/>
    </source>
</evidence>
<keyword evidence="3" id="KW-1185">Reference proteome</keyword>
<dbReference type="AlphaFoldDB" id="A0A4C1X7K3"/>
<dbReference type="EMBL" id="BGZK01000770">
    <property type="protein sequence ID" value="GBP59768.1"/>
    <property type="molecule type" value="Genomic_DNA"/>
</dbReference>